<organism evidence="2 3">
    <name type="scientific">Oryzias javanicus</name>
    <name type="common">Javanese ricefish</name>
    <name type="synonym">Aplocheilus javanicus</name>
    <dbReference type="NCBI Taxonomy" id="123683"/>
    <lineage>
        <taxon>Eukaryota</taxon>
        <taxon>Metazoa</taxon>
        <taxon>Chordata</taxon>
        <taxon>Craniata</taxon>
        <taxon>Vertebrata</taxon>
        <taxon>Euteleostomi</taxon>
        <taxon>Actinopterygii</taxon>
        <taxon>Neopterygii</taxon>
        <taxon>Teleostei</taxon>
        <taxon>Neoteleostei</taxon>
        <taxon>Acanthomorphata</taxon>
        <taxon>Ovalentaria</taxon>
        <taxon>Atherinomorphae</taxon>
        <taxon>Beloniformes</taxon>
        <taxon>Adrianichthyidae</taxon>
        <taxon>Oryziinae</taxon>
        <taxon>Oryzias</taxon>
    </lineage>
</organism>
<protein>
    <submittedName>
        <fullName evidence="2">Uncharacterized protein</fullName>
    </submittedName>
</protein>
<keyword evidence="3" id="KW-1185">Reference proteome</keyword>
<dbReference type="EMBL" id="CM012453">
    <property type="protein sequence ID" value="RVE61973.1"/>
    <property type="molecule type" value="Genomic_DNA"/>
</dbReference>
<reference evidence="2 3" key="1">
    <citation type="submission" date="2018-11" db="EMBL/GenBank/DDBJ databases">
        <authorList>
            <person name="Lopez-Roques C."/>
            <person name="Donnadieu C."/>
            <person name="Bouchez O."/>
            <person name="Klopp C."/>
            <person name="Cabau C."/>
            <person name="Zahm M."/>
        </authorList>
    </citation>
    <scope>NUCLEOTIDE SEQUENCE [LARGE SCALE GENOMIC DNA]</scope>
    <source>
        <strain evidence="2">RS831</strain>
        <tissue evidence="2">Whole body</tissue>
    </source>
</reference>
<dbReference type="OrthoDB" id="8958262at2759"/>
<feature type="compositionally biased region" description="Basic residues" evidence="1">
    <location>
        <begin position="49"/>
        <end position="60"/>
    </location>
</feature>
<evidence type="ECO:0000313" key="2">
    <source>
        <dbReference type="EMBL" id="RVE61973.1"/>
    </source>
</evidence>
<proteinExistence type="predicted"/>
<name>A0A3S2NXW0_ORYJA</name>
<evidence type="ECO:0000313" key="3">
    <source>
        <dbReference type="Proteomes" id="UP000283210"/>
    </source>
</evidence>
<gene>
    <name evidence="2" type="ORF">OJAV_G00175960</name>
</gene>
<reference evidence="2 3" key="2">
    <citation type="submission" date="2019-01" db="EMBL/GenBank/DDBJ databases">
        <title>A chromosome length genome reference of the Java medaka (oryzias javanicus).</title>
        <authorList>
            <person name="Herpin A."/>
            <person name="Takehana Y."/>
            <person name="Naruse K."/>
            <person name="Ansai S."/>
            <person name="Kawaguchi M."/>
        </authorList>
    </citation>
    <scope>NUCLEOTIDE SEQUENCE [LARGE SCALE GENOMIC DNA]</scope>
    <source>
        <strain evidence="2">RS831</strain>
        <tissue evidence="2">Whole body</tissue>
    </source>
</reference>
<accession>A0A3S2NXW0</accession>
<dbReference type="AlphaFoldDB" id="A0A3S2NXW0"/>
<sequence>MDSEGEEQTLKTCHSSSGLAECITETHSPYASMARKRSAQEGVQGGPVNKRKSLLMKPRHYSPSEACEEESEDLAPPQDKEEPRNIDTPAGLGVLLDGKQKPVSLCLISVNT</sequence>
<dbReference type="Proteomes" id="UP000283210">
    <property type="component" value="Chromosome 17"/>
</dbReference>
<feature type="region of interest" description="Disordered" evidence="1">
    <location>
        <begin position="30"/>
        <end position="93"/>
    </location>
</feature>
<evidence type="ECO:0000256" key="1">
    <source>
        <dbReference type="SAM" id="MobiDB-lite"/>
    </source>
</evidence>